<dbReference type="Gene3D" id="3.30.1360.120">
    <property type="entry name" value="Probable tRNA modification gtpase trme, domain 1"/>
    <property type="match status" value="1"/>
</dbReference>
<dbReference type="HAMAP" id="MF_00379">
    <property type="entry name" value="GTPase_MnmE"/>
    <property type="match status" value="1"/>
</dbReference>
<dbReference type="OrthoDB" id="188276at2759"/>
<dbReference type="AlphaFoldDB" id="A0A4T0FLJ4"/>
<dbReference type="GO" id="GO:0005525">
    <property type="term" value="F:GTP binding"/>
    <property type="evidence" value="ECO:0007669"/>
    <property type="project" value="UniProtKB-KW"/>
</dbReference>
<dbReference type="PANTHER" id="PTHR42714:SF2">
    <property type="entry name" value="TRNA MODIFICATION GTPASE GTPBP3, MITOCHONDRIAL"/>
    <property type="match status" value="1"/>
</dbReference>
<feature type="domain" description="AAA+ ATPase" evidence="7">
    <location>
        <begin position="226"/>
        <end position="458"/>
    </location>
</feature>
<keyword evidence="9" id="KW-1185">Reference proteome</keyword>
<dbReference type="Proteomes" id="UP000310189">
    <property type="component" value="Unassembled WGS sequence"/>
</dbReference>
<dbReference type="InterPro" id="IPR025867">
    <property type="entry name" value="MnmE_helical"/>
</dbReference>
<sequence>MSKLKDSANQLKTIFALASAPGKAGVAVVRVSGPDVRHVYNSITKHSTLPKERVMVNRSILHPSTKQLIDNALLVYFQQPRSFTAQDTLELHLHGGNAVVGATLKALASINGCRPAERGEFARRAFESHKLDLTQVEGLRDLVDAETEEQRKLALRQSSGAIRQQYDDMRIDIIHCLSIVEAVIDFGEDEQIEEGVLNEATEKVQKLITKIEKHLDDGRRGEILTSGIKLAIYGPPNAGKSTLLNHLARREAAIVSHLPGTTRDVIQVNLNLGGFPVIVSDTAGVRSTAHEIEQLGVERAIQVANQSDITLVVLDLPELLSSGELGVDLSNLSHQSIVLLNKVDMLTEPLSQTQSDDLKKLLHPLHKVFIGSVKHSFALQDFLDNLTNDIKTQFDFGVGEMPIITDARHRYHLNECLGFLKAFIDTPSDAPVEAAEELRYAALALGRVTGRVDVEDVLDALFAGFCIGK</sequence>
<comment type="caution">
    <text evidence="8">The sequence shown here is derived from an EMBL/GenBank/DDBJ whole genome shotgun (WGS) entry which is preliminary data.</text>
</comment>
<dbReference type="GO" id="GO:0003924">
    <property type="term" value="F:GTPase activity"/>
    <property type="evidence" value="ECO:0007669"/>
    <property type="project" value="InterPro"/>
</dbReference>
<dbReference type="CDD" id="cd04164">
    <property type="entry name" value="trmE"/>
    <property type="match status" value="1"/>
</dbReference>
<keyword evidence="4 6" id="KW-0547">Nucleotide-binding</keyword>
<proteinExistence type="inferred from homology"/>
<dbReference type="InterPro" id="IPR003593">
    <property type="entry name" value="AAA+_ATPase"/>
</dbReference>
<accession>A0A4T0FLJ4</accession>
<comment type="similarity">
    <text evidence="2 6">Belongs to the TRAFAC class TrmE-Era-EngA-EngB-Septin-like GTPase superfamily. TrmE GTPase family.</text>
</comment>
<dbReference type="GO" id="GO:0005739">
    <property type="term" value="C:mitochondrion"/>
    <property type="evidence" value="ECO:0007669"/>
    <property type="project" value="UniProtKB-SubCell"/>
</dbReference>
<dbReference type="InterPro" id="IPR018948">
    <property type="entry name" value="GTP-bd_TrmE_N"/>
</dbReference>
<dbReference type="Pfam" id="PF01926">
    <property type="entry name" value="MMR_HSR1"/>
    <property type="match status" value="1"/>
</dbReference>
<dbReference type="SMART" id="SM00382">
    <property type="entry name" value="AAA"/>
    <property type="match status" value="1"/>
</dbReference>
<comment type="subcellular location">
    <subcellularLocation>
        <location evidence="1">Mitochondrion</location>
    </subcellularLocation>
</comment>
<gene>
    <name evidence="8" type="ORF">E3P99_02207</name>
</gene>
<dbReference type="Pfam" id="PF12631">
    <property type="entry name" value="MnmE_helical"/>
    <property type="match status" value="1"/>
</dbReference>
<keyword evidence="3 6" id="KW-0819">tRNA processing</keyword>
<dbReference type="Gene3D" id="3.40.50.300">
    <property type="entry name" value="P-loop containing nucleotide triphosphate hydrolases"/>
    <property type="match status" value="1"/>
</dbReference>
<evidence type="ECO:0000256" key="4">
    <source>
        <dbReference type="ARBA" id="ARBA00022741"/>
    </source>
</evidence>
<dbReference type="SUPFAM" id="SSF52540">
    <property type="entry name" value="P-loop containing nucleoside triphosphate hydrolases"/>
    <property type="match status" value="1"/>
</dbReference>
<dbReference type="Pfam" id="PF10396">
    <property type="entry name" value="TrmE_N"/>
    <property type="match status" value="1"/>
</dbReference>
<evidence type="ECO:0000256" key="1">
    <source>
        <dbReference type="ARBA" id="ARBA00004173"/>
    </source>
</evidence>
<keyword evidence="5 6" id="KW-0342">GTP-binding</keyword>
<evidence type="ECO:0000256" key="5">
    <source>
        <dbReference type="ARBA" id="ARBA00023134"/>
    </source>
</evidence>
<protein>
    <recommendedName>
        <fullName evidence="7">AAA+ ATPase domain-containing protein</fullName>
    </recommendedName>
</protein>
<dbReference type="GO" id="GO:0002098">
    <property type="term" value="P:tRNA wobble uridine modification"/>
    <property type="evidence" value="ECO:0007669"/>
    <property type="project" value="TreeGrafter"/>
</dbReference>
<dbReference type="CDD" id="cd14858">
    <property type="entry name" value="TrmE_N"/>
    <property type="match status" value="1"/>
</dbReference>
<dbReference type="InterPro" id="IPR027266">
    <property type="entry name" value="TrmE/GcvT-like"/>
</dbReference>
<dbReference type="Gene3D" id="1.20.120.430">
    <property type="entry name" value="tRNA modification GTPase MnmE domain 2"/>
    <property type="match status" value="1"/>
</dbReference>
<dbReference type="InterPro" id="IPR027368">
    <property type="entry name" value="MnmE_dom2"/>
</dbReference>
<dbReference type="FunFam" id="3.30.1360.120:FF:000007">
    <property type="entry name" value="tRNA modification GTPase GTPBP3, mitochondrial"/>
    <property type="match status" value="1"/>
</dbReference>
<reference evidence="8 9" key="1">
    <citation type="submission" date="2019-03" db="EMBL/GenBank/DDBJ databases">
        <title>Sequencing 23 genomes of Wallemia ichthyophaga.</title>
        <authorList>
            <person name="Gostincar C."/>
        </authorList>
    </citation>
    <scope>NUCLEOTIDE SEQUENCE [LARGE SCALE GENOMIC DNA]</scope>
    <source>
        <strain evidence="8 9">EXF-5753</strain>
    </source>
</reference>
<dbReference type="NCBIfam" id="NF003661">
    <property type="entry name" value="PRK05291.1-3"/>
    <property type="match status" value="1"/>
</dbReference>
<dbReference type="InterPro" id="IPR004520">
    <property type="entry name" value="GTPase_MnmE"/>
</dbReference>
<name>A0A4T0FLJ4_9BASI</name>
<dbReference type="InterPro" id="IPR027417">
    <property type="entry name" value="P-loop_NTPase"/>
</dbReference>
<evidence type="ECO:0000313" key="9">
    <source>
        <dbReference type="Proteomes" id="UP000310189"/>
    </source>
</evidence>
<dbReference type="InterPro" id="IPR005225">
    <property type="entry name" value="Small_GTP-bd"/>
</dbReference>
<evidence type="ECO:0000313" key="8">
    <source>
        <dbReference type="EMBL" id="TIA89128.1"/>
    </source>
</evidence>
<dbReference type="EMBL" id="SPNW01000030">
    <property type="protein sequence ID" value="TIA89128.1"/>
    <property type="molecule type" value="Genomic_DNA"/>
</dbReference>
<dbReference type="NCBIfam" id="TIGR00450">
    <property type="entry name" value="mnmE_trmE_thdF"/>
    <property type="match status" value="1"/>
</dbReference>
<evidence type="ECO:0000256" key="2">
    <source>
        <dbReference type="ARBA" id="ARBA00011043"/>
    </source>
</evidence>
<dbReference type="InterPro" id="IPR031168">
    <property type="entry name" value="G_TrmE"/>
</dbReference>
<evidence type="ECO:0000256" key="3">
    <source>
        <dbReference type="ARBA" id="ARBA00022694"/>
    </source>
</evidence>
<dbReference type="InterPro" id="IPR006073">
    <property type="entry name" value="GTP-bd"/>
</dbReference>
<dbReference type="GO" id="GO:0030488">
    <property type="term" value="P:tRNA methylation"/>
    <property type="evidence" value="ECO:0007669"/>
    <property type="project" value="TreeGrafter"/>
</dbReference>
<dbReference type="NCBIfam" id="TIGR00231">
    <property type="entry name" value="small_GTP"/>
    <property type="match status" value="1"/>
</dbReference>
<evidence type="ECO:0000256" key="6">
    <source>
        <dbReference type="RuleBase" id="RU003313"/>
    </source>
</evidence>
<evidence type="ECO:0000259" key="7">
    <source>
        <dbReference type="SMART" id="SM00382"/>
    </source>
</evidence>
<dbReference type="PANTHER" id="PTHR42714">
    <property type="entry name" value="TRNA MODIFICATION GTPASE GTPBP3"/>
    <property type="match status" value="1"/>
</dbReference>
<dbReference type="SUPFAM" id="SSF116878">
    <property type="entry name" value="TrmE connector domain"/>
    <property type="match status" value="1"/>
</dbReference>
<organism evidence="8 9">
    <name type="scientific">Wallemia hederae</name>
    <dbReference type="NCBI Taxonomy" id="1540922"/>
    <lineage>
        <taxon>Eukaryota</taxon>
        <taxon>Fungi</taxon>
        <taxon>Dikarya</taxon>
        <taxon>Basidiomycota</taxon>
        <taxon>Wallemiomycotina</taxon>
        <taxon>Wallemiomycetes</taxon>
        <taxon>Wallemiales</taxon>
        <taxon>Wallemiaceae</taxon>
        <taxon>Wallemia</taxon>
    </lineage>
</organism>